<accession>K1T014</accession>
<protein>
    <submittedName>
        <fullName evidence="1">Uncharacterized protein</fullName>
    </submittedName>
</protein>
<organism evidence="1">
    <name type="scientific">human gut metagenome</name>
    <dbReference type="NCBI Taxonomy" id="408170"/>
    <lineage>
        <taxon>unclassified sequences</taxon>
        <taxon>metagenomes</taxon>
        <taxon>organismal metagenomes</taxon>
    </lineage>
</organism>
<reference evidence="1" key="1">
    <citation type="journal article" date="2013" name="Environ. Microbiol.">
        <title>Microbiota from the distal guts of lean and obese adolescents exhibit partial functional redundancy besides clear differences in community structure.</title>
        <authorList>
            <person name="Ferrer M."/>
            <person name="Ruiz A."/>
            <person name="Lanza F."/>
            <person name="Haange S.B."/>
            <person name="Oberbach A."/>
            <person name="Till H."/>
            <person name="Bargiela R."/>
            <person name="Campoy C."/>
            <person name="Segura M.T."/>
            <person name="Richter M."/>
            <person name="von Bergen M."/>
            <person name="Seifert J."/>
            <person name="Suarez A."/>
        </authorList>
    </citation>
    <scope>NUCLEOTIDE SEQUENCE</scope>
</reference>
<dbReference type="EMBL" id="AJWZ01004154">
    <property type="protein sequence ID" value="EKC66247.1"/>
    <property type="molecule type" value="Genomic_DNA"/>
</dbReference>
<feature type="non-terminal residue" evidence="1">
    <location>
        <position position="1"/>
    </location>
</feature>
<sequence>HRDTAQFELEFYILCRIIGGFTWNPETMGKWFWQSEKDKDLVILRKWVEPGSNQLLTNSQ</sequence>
<proteinExistence type="predicted"/>
<evidence type="ECO:0000313" key="1">
    <source>
        <dbReference type="EMBL" id="EKC66247.1"/>
    </source>
</evidence>
<gene>
    <name evidence="1" type="ORF">OBE_06040</name>
</gene>
<comment type="caution">
    <text evidence="1">The sequence shown here is derived from an EMBL/GenBank/DDBJ whole genome shotgun (WGS) entry which is preliminary data.</text>
</comment>
<name>K1T014_9ZZZZ</name>
<dbReference type="AlphaFoldDB" id="K1T014"/>